<keyword evidence="7 19" id="KW-0812">Transmembrane</keyword>
<evidence type="ECO:0000313" key="23">
    <source>
        <dbReference type="Proteomes" id="UP001151287"/>
    </source>
</evidence>
<dbReference type="Gene3D" id="1.10.510.10">
    <property type="entry name" value="Transferase(Phosphotransferase) domain 1"/>
    <property type="match status" value="1"/>
</dbReference>
<dbReference type="InterPro" id="IPR017441">
    <property type="entry name" value="Protein_kinase_ATP_BS"/>
</dbReference>
<name>A0A9Q0HJM7_9POAL</name>
<evidence type="ECO:0000256" key="10">
    <source>
        <dbReference type="ARBA" id="ARBA00022777"/>
    </source>
</evidence>
<dbReference type="AlphaFoldDB" id="A0A9Q0HJM7"/>
<feature type="domain" description="Protein kinase" evidence="21">
    <location>
        <begin position="590"/>
        <end position="864"/>
    </location>
</feature>
<comment type="subcellular location">
    <subcellularLocation>
        <location evidence="1">Cell membrane</location>
        <topology evidence="1">Single-pass membrane protein</topology>
    </subcellularLocation>
</comment>
<dbReference type="InterPro" id="IPR024788">
    <property type="entry name" value="Malectin-like_Carb-bd_dom"/>
</dbReference>
<dbReference type="CDD" id="cd14066">
    <property type="entry name" value="STKc_IRAK"/>
    <property type="match status" value="1"/>
</dbReference>
<keyword evidence="9 17" id="KW-0547">Nucleotide-binding</keyword>
<dbReference type="InterPro" id="IPR008271">
    <property type="entry name" value="Ser/Thr_kinase_AS"/>
</dbReference>
<evidence type="ECO:0000256" key="16">
    <source>
        <dbReference type="ARBA" id="ARBA00048679"/>
    </source>
</evidence>
<keyword evidence="4" id="KW-0597">Phosphoprotein</keyword>
<feature type="signal peptide" evidence="20">
    <location>
        <begin position="1"/>
        <end position="19"/>
    </location>
</feature>
<feature type="binding site" evidence="17">
    <location>
        <position position="618"/>
    </location>
    <ligand>
        <name>ATP</name>
        <dbReference type="ChEBI" id="CHEBI:30616"/>
    </ligand>
</feature>
<keyword evidence="6" id="KW-0808">Transferase</keyword>
<feature type="region of interest" description="Disordered" evidence="18">
    <location>
        <begin position="919"/>
        <end position="942"/>
    </location>
</feature>
<evidence type="ECO:0000256" key="17">
    <source>
        <dbReference type="PROSITE-ProRule" id="PRU10141"/>
    </source>
</evidence>
<dbReference type="Gene3D" id="3.80.10.10">
    <property type="entry name" value="Ribonuclease Inhibitor"/>
    <property type="match status" value="1"/>
</dbReference>
<keyword evidence="11 17" id="KW-0067">ATP-binding</keyword>
<keyword evidence="5" id="KW-0433">Leucine-rich repeat</keyword>
<dbReference type="FunFam" id="3.30.200.20:FF:000394">
    <property type="entry name" value="Leucine-rich repeat receptor-like protein kinase"/>
    <property type="match status" value="1"/>
</dbReference>
<evidence type="ECO:0000256" key="8">
    <source>
        <dbReference type="ARBA" id="ARBA00022737"/>
    </source>
</evidence>
<comment type="catalytic activity">
    <reaction evidence="15">
        <text>L-threonyl-[protein] + ATP = O-phospho-L-threonyl-[protein] + ADP + H(+)</text>
        <dbReference type="Rhea" id="RHEA:46608"/>
        <dbReference type="Rhea" id="RHEA-COMP:11060"/>
        <dbReference type="Rhea" id="RHEA-COMP:11605"/>
        <dbReference type="ChEBI" id="CHEBI:15378"/>
        <dbReference type="ChEBI" id="CHEBI:30013"/>
        <dbReference type="ChEBI" id="CHEBI:30616"/>
        <dbReference type="ChEBI" id="CHEBI:61977"/>
        <dbReference type="ChEBI" id="CHEBI:456216"/>
        <dbReference type="EC" id="2.7.11.1"/>
    </reaction>
</comment>
<sequence>MDSSYLLAFLFILIPMTTAQVPGFVNIDCGGTSAHTDDIGLQWTPDSDYPFGQTANTTIVNNNKTQYNTIRFFPTDDRKYCYTLNATTGLRYLVRATFLYGNFDNTNVYPKFVISLGATYWDTIVIMDATTPVVSEMVVLAPSPSLSICLFNASSGSRFISTIELRLFNGSMYTTMFEDQYFMFMAARVNFGTLSNASIRYPDDPFDRIWESDAVKRPNYLVDVAPGTEKISTKKSIFVNHDEIPPVKVMQTAVVGNNGTLTYRMNLDNFPGNAWAFTYMAEIEDLGPNETRQFKVVLPWGPPINDAVVNVQENANGNYRLYEPGFYNVSLPFIASLDFRKTNDSTRGPILNAFEVFKYVPINFGSLDATAMAGLIASYPQAMWAHEGGDPCLPASWTWVQCNSDSQPEIISIDLSGKNLSGDIPQELTSLTGLVELYLNGSSLIGSILDFGGCPNLEIIHLENNELTGSLPSSLGNLPKLKELYVQNNNLSGVIPKGLLRKHIVFNYSGNLALHPSSESKNNLIIIFSTVGVTLLLLFLAAWYLCKYKRKGRKKGKIGRFPEGQLNLLKELDSEPAHRFELSEIEDATDNFEKIIGKGGFGSVYYGKLNDGSEIAVKVHNTESNQGIREFINEVTLLSRIHHKHLVKFLGYSQQEDNNMLVYEFMHEGTLSEHLRGPPEKRISSWIKRMEIVEDAAKGIEYLHTGCSPAIIHRDLKSSNILLDMNMRAKVSDLGLSKLMADGSYVSSMIKGTFGYLDPEYYATQEFTVKTDVFSFGIILLEVISGYSPISKEHFGDDFQYIVEWAREHIESGNIHAIIDKSLEPTYDIQSIWKVAEVALMCVKPRGLERPSISEVLKEIQEAILIEQKVATSRVESIDMFPRKPPRFSPNLDISNSSFYTESFVQPSLRERTAREDLWAPSRSSRRRGDGLLHSGQIESSI</sequence>
<dbReference type="OrthoDB" id="1111193at2759"/>
<feature type="chain" id="PRO_5040219135" description="non-specific serine/threonine protein kinase" evidence="20">
    <location>
        <begin position="20"/>
        <end position="942"/>
    </location>
</feature>
<dbReference type="SMART" id="SM00220">
    <property type="entry name" value="S_TKc"/>
    <property type="match status" value="1"/>
</dbReference>
<dbReference type="PANTHER" id="PTHR45631:SF68">
    <property type="entry name" value="REPEAT FAMILY PROTEIN, PUTATIVE, EXPRESSED-RELATED"/>
    <property type="match status" value="1"/>
</dbReference>
<evidence type="ECO:0000313" key="22">
    <source>
        <dbReference type="EMBL" id="KAJ1688677.1"/>
    </source>
</evidence>
<proteinExistence type="predicted"/>
<dbReference type="PROSITE" id="PS00108">
    <property type="entry name" value="PROTEIN_KINASE_ST"/>
    <property type="match status" value="1"/>
</dbReference>
<comment type="catalytic activity">
    <reaction evidence="16">
        <text>L-seryl-[protein] + ATP = O-phospho-L-seryl-[protein] + ADP + H(+)</text>
        <dbReference type="Rhea" id="RHEA:17989"/>
        <dbReference type="Rhea" id="RHEA-COMP:9863"/>
        <dbReference type="Rhea" id="RHEA-COMP:11604"/>
        <dbReference type="ChEBI" id="CHEBI:15378"/>
        <dbReference type="ChEBI" id="CHEBI:29999"/>
        <dbReference type="ChEBI" id="CHEBI:30616"/>
        <dbReference type="ChEBI" id="CHEBI:83421"/>
        <dbReference type="ChEBI" id="CHEBI:456216"/>
        <dbReference type="EC" id="2.7.11.1"/>
    </reaction>
</comment>
<dbReference type="EMBL" id="JAMQYH010000004">
    <property type="protein sequence ID" value="KAJ1688677.1"/>
    <property type="molecule type" value="Genomic_DNA"/>
</dbReference>
<keyword evidence="10" id="KW-0418">Kinase</keyword>
<feature type="transmembrane region" description="Helical" evidence="19">
    <location>
        <begin position="524"/>
        <end position="546"/>
    </location>
</feature>
<evidence type="ECO:0000259" key="21">
    <source>
        <dbReference type="PROSITE" id="PS50011"/>
    </source>
</evidence>
<dbReference type="InterPro" id="IPR032675">
    <property type="entry name" value="LRR_dom_sf"/>
</dbReference>
<evidence type="ECO:0000256" key="20">
    <source>
        <dbReference type="SAM" id="SignalP"/>
    </source>
</evidence>
<dbReference type="InterPro" id="IPR001245">
    <property type="entry name" value="Ser-Thr/Tyr_kinase_cat_dom"/>
</dbReference>
<keyword evidence="14" id="KW-0675">Receptor</keyword>
<keyword evidence="13 19" id="KW-0472">Membrane</keyword>
<evidence type="ECO:0000256" key="11">
    <source>
        <dbReference type="ARBA" id="ARBA00022840"/>
    </source>
</evidence>
<evidence type="ECO:0000256" key="15">
    <source>
        <dbReference type="ARBA" id="ARBA00047899"/>
    </source>
</evidence>
<evidence type="ECO:0000256" key="4">
    <source>
        <dbReference type="ARBA" id="ARBA00022553"/>
    </source>
</evidence>
<dbReference type="PANTHER" id="PTHR45631">
    <property type="entry name" value="OS07G0107800 PROTEIN-RELATED"/>
    <property type="match status" value="1"/>
</dbReference>
<dbReference type="InterPro" id="IPR000719">
    <property type="entry name" value="Prot_kinase_dom"/>
</dbReference>
<accession>A0A9Q0HJM7</accession>
<evidence type="ECO:0000256" key="7">
    <source>
        <dbReference type="ARBA" id="ARBA00022692"/>
    </source>
</evidence>
<keyword evidence="20" id="KW-0732">Signal</keyword>
<dbReference type="FunFam" id="1.10.510.10:FF:000146">
    <property type="entry name" value="LRR receptor-like serine/threonine-protein kinase IOS1"/>
    <property type="match status" value="1"/>
</dbReference>
<evidence type="ECO:0000256" key="12">
    <source>
        <dbReference type="ARBA" id="ARBA00022989"/>
    </source>
</evidence>
<evidence type="ECO:0000256" key="14">
    <source>
        <dbReference type="ARBA" id="ARBA00023170"/>
    </source>
</evidence>
<dbReference type="SUPFAM" id="SSF56112">
    <property type="entry name" value="Protein kinase-like (PK-like)"/>
    <property type="match status" value="1"/>
</dbReference>
<gene>
    <name evidence="22" type="ORF">LUZ63_012832</name>
</gene>
<keyword evidence="8" id="KW-0677">Repeat</keyword>
<protein>
    <recommendedName>
        <fullName evidence="2">non-specific serine/threonine protein kinase</fullName>
        <ecNumber evidence="2">2.7.11.1</ecNumber>
    </recommendedName>
</protein>
<keyword evidence="3" id="KW-0723">Serine/threonine-protein kinase</keyword>
<dbReference type="InterPro" id="IPR011009">
    <property type="entry name" value="Kinase-like_dom_sf"/>
</dbReference>
<dbReference type="GO" id="GO:0005524">
    <property type="term" value="F:ATP binding"/>
    <property type="evidence" value="ECO:0007669"/>
    <property type="project" value="UniProtKB-UniRule"/>
</dbReference>
<dbReference type="GO" id="GO:0004674">
    <property type="term" value="F:protein serine/threonine kinase activity"/>
    <property type="evidence" value="ECO:0007669"/>
    <property type="project" value="UniProtKB-KW"/>
</dbReference>
<dbReference type="Pfam" id="PF07714">
    <property type="entry name" value="PK_Tyr_Ser-Thr"/>
    <property type="match status" value="1"/>
</dbReference>
<dbReference type="GO" id="GO:0005886">
    <property type="term" value="C:plasma membrane"/>
    <property type="evidence" value="ECO:0007669"/>
    <property type="project" value="UniProtKB-SubCell"/>
</dbReference>
<evidence type="ECO:0000256" key="2">
    <source>
        <dbReference type="ARBA" id="ARBA00012513"/>
    </source>
</evidence>
<evidence type="ECO:0000256" key="1">
    <source>
        <dbReference type="ARBA" id="ARBA00004162"/>
    </source>
</evidence>
<comment type="caution">
    <text evidence="22">The sequence shown here is derived from an EMBL/GenBank/DDBJ whole genome shotgun (WGS) entry which is preliminary data.</text>
</comment>
<evidence type="ECO:0000256" key="5">
    <source>
        <dbReference type="ARBA" id="ARBA00022614"/>
    </source>
</evidence>
<reference evidence="22" key="1">
    <citation type="journal article" date="2022" name="Cell">
        <title>Repeat-based holocentromeres influence genome architecture and karyotype evolution.</title>
        <authorList>
            <person name="Hofstatter P.G."/>
            <person name="Thangavel G."/>
            <person name="Lux T."/>
            <person name="Neumann P."/>
            <person name="Vondrak T."/>
            <person name="Novak P."/>
            <person name="Zhang M."/>
            <person name="Costa L."/>
            <person name="Castellani M."/>
            <person name="Scott A."/>
            <person name="Toegelov H."/>
            <person name="Fuchs J."/>
            <person name="Mata-Sucre Y."/>
            <person name="Dias Y."/>
            <person name="Vanzela A.L.L."/>
            <person name="Huettel B."/>
            <person name="Almeida C.C.S."/>
            <person name="Simkova H."/>
            <person name="Souza G."/>
            <person name="Pedrosa-Harand A."/>
            <person name="Macas J."/>
            <person name="Mayer K.F.X."/>
            <person name="Houben A."/>
            <person name="Marques A."/>
        </authorList>
    </citation>
    <scope>NUCLEOTIDE SEQUENCE</scope>
    <source>
        <strain evidence="22">RhyBre1mFocal</strain>
    </source>
</reference>
<dbReference type="Pfam" id="PF13855">
    <property type="entry name" value="LRR_8"/>
    <property type="match status" value="1"/>
</dbReference>
<dbReference type="PROSITE" id="PS50011">
    <property type="entry name" value="PROTEIN_KINASE_DOM"/>
    <property type="match status" value="1"/>
</dbReference>
<dbReference type="PROSITE" id="PS00107">
    <property type="entry name" value="PROTEIN_KINASE_ATP"/>
    <property type="match status" value="1"/>
</dbReference>
<dbReference type="InterPro" id="IPR001611">
    <property type="entry name" value="Leu-rich_rpt"/>
</dbReference>
<dbReference type="Pfam" id="PF12819">
    <property type="entry name" value="Malectin_like"/>
    <property type="match status" value="1"/>
</dbReference>
<evidence type="ECO:0000256" key="9">
    <source>
        <dbReference type="ARBA" id="ARBA00022741"/>
    </source>
</evidence>
<dbReference type="SUPFAM" id="SSF52058">
    <property type="entry name" value="L domain-like"/>
    <property type="match status" value="1"/>
</dbReference>
<dbReference type="EC" id="2.7.11.1" evidence="2"/>
<evidence type="ECO:0000256" key="6">
    <source>
        <dbReference type="ARBA" id="ARBA00022679"/>
    </source>
</evidence>
<dbReference type="Gene3D" id="3.30.200.20">
    <property type="entry name" value="Phosphorylase Kinase, domain 1"/>
    <property type="match status" value="1"/>
</dbReference>
<dbReference type="Proteomes" id="UP001151287">
    <property type="component" value="Unassembled WGS sequence"/>
</dbReference>
<evidence type="ECO:0000256" key="3">
    <source>
        <dbReference type="ARBA" id="ARBA00022527"/>
    </source>
</evidence>
<organism evidence="22 23">
    <name type="scientific">Rhynchospora breviuscula</name>
    <dbReference type="NCBI Taxonomy" id="2022672"/>
    <lineage>
        <taxon>Eukaryota</taxon>
        <taxon>Viridiplantae</taxon>
        <taxon>Streptophyta</taxon>
        <taxon>Embryophyta</taxon>
        <taxon>Tracheophyta</taxon>
        <taxon>Spermatophyta</taxon>
        <taxon>Magnoliopsida</taxon>
        <taxon>Liliopsida</taxon>
        <taxon>Poales</taxon>
        <taxon>Cyperaceae</taxon>
        <taxon>Cyperoideae</taxon>
        <taxon>Rhynchosporeae</taxon>
        <taxon>Rhynchospora</taxon>
    </lineage>
</organism>
<evidence type="ECO:0000256" key="13">
    <source>
        <dbReference type="ARBA" id="ARBA00023136"/>
    </source>
</evidence>
<keyword evidence="23" id="KW-1185">Reference proteome</keyword>
<evidence type="ECO:0000256" key="18">
    <source>
        <dbReference type="SAM" id="MobiDB-lite"/>
    </source>
</evidence>
<evidence type="ECO:0000256" key="19">
    <source>
        <dbReference type="SAM" id="Phobius"/>
    </source>
</evidence>
<keyword evidence="12 19" id="KW-1133">Transmembrane helix</keyword>